<dbReference type="AlphaFoldDB" id="A0A1B2F807"/>
<evidence type="ECO:0000256" key="1">
    <source>
        <dbReference type="SAM" id="SignalP"/>
    </source>
</evidence>
<dbReference type="EMBL" id="CP016634">
    <property type="protein sequence ID" value="ANY88418.1"/>
    <property type="molecule type" value="Genomic_DNA"/>
</dbReference>
<sequence>MPRLPIAIFVTLSLFLSACTTLHKGVEFSEVATSRNDAALVYLYRSGVAPFWRSPTLVIDGTDISEVKNTSFTYFYLTEGKHTIATRWALDLYPLNVEGSMEVKNGQTYFLKLGGGMLMSPGLGQAALVTSISSNLGQVDRLTALREMKSCMYMPNALEQPSLTAYSN</sequence>
<feature type="domain" description="DUF2846" evidence="2">
    <location>
        <begin position="36"/>
        <end position="113"/>
    </location>
</feature>
<dbReference type="Pfam" id="PF11008">
    <property type="entry name" value="DUF2846"/>
    <property type="match status" value="1"/>
</dbReference>
<accession>A0A1B2F807</accession>
<dbReference type="RefSeq" id="WP_070092849.1">
    <property type="nucleotide sequence ID" value="NZ_CP016634.1"/>
</dbReference>
<dbReference type="InterPro" id="IPR022548">
    <property type="entry name" value="DUF2846"/>
</dbReference>
<protein>
    <recommendedName>
        <fullName evidence="2">DUF2846 domain-containing protein</fullName>
    </recommendedName>
</protein>
<keyword evidence="1" id="KW-0732">Signal</keyword>
<organism evidence="3">
    <name type="scientific">Pseudomonas putida</name>
    <name type="common">Arthrobacter siderocapsulatus</name>
    <dbReference type="NCBI Taxonomy" id="303"/>
    <lineage>
        <taxon>Bacteria</taxon>
        <taxon>Pseudomonadati</taxon>
        <taxon>Pseudomonadota</taxon>
        <taxon>Gammaproteobacteria</taxon>
        <taxon>Pseudomonadales</taxon>
        <taxon>Pseudomonadaceae</taxon>
        <taxon>Pseudomonas</taxon>
    </lineage>
</organism>
<gene>
    <name evidence="3" type="ORF">IEC33019_2884</name>
</gene>
<evidence type="ECO:0000313" key="3">
    <source>
        <dbReference type="EMBL" id="ANY88418.1"/>
    </source>
</evidence>
<reference evidence="3" key="1">
    <citation type="submission" date="2016-07" db="EMBL/GenBank/DDBJ databases">
        <title>New class B carbapenemase carried by novel plasmid in Pseudomonas putida enviromental strain in eastern Amazonia.</title>
        <authorList>
            <person name="Souza C.O."/>
            <person name="Lima K.V."/>
            <person name="Brasiliense D.M."/>
            <person name="Perez-Chaparro P.J."/>
            <person name="Mamizuka E.M."/>
            <person name="Lima M.O."/>
            <person name="Lima L.N."/>
            <person name="McCulloch J.A."/>
        </authorList>
    </citation>
    <scope>NUCLEOTIDE SEQUENCE [LARGE SCALE GENOMIC DNA]</scope>
    <source>
        <strain evidence="3">IEC33019</strain>
    </source>
</reference>
<dbReference type="PROSITE" id="PS51257">
    <property type="entry name" value="PROKAR_LIPOPROTEIN"/>
    <property type="match status" value="1"/>
</dbReference>
<feature type="signal peptide" evidence="1">
    <location>
        <begin position="1"/>
        <end position="18"/>
    </location>
</feature>
<evidence type="ECO:0000259" key="2">
    <source>
        <dbReference type="Pfam" id="PF11008"/>
    </source>
</evidence>
<proteinExistence type="predicted"/>
<feature type="chain" id="PRO_5008536910" description="DUF2846 domain-containing protein" evidence="1">
    <location>
        <begin position="19"/>
        <end position="168"/>
    </location>
</feature>
<name>A0A1B2F807_PSEPU</name>